<dbReference type="AlphaFoldDB" id="A0AAV4FPG0"/>
<keyword evidence="3" id="KW-1185">Reference proteome</keyword>
<evidence type="ECO:0000313" key="3">
    <source>
        <dbReference type="Proteomes" id="UP000762676"/>
    </source>
</evidence>
<sequence>MLEQGKFHNATDIITDVHIDLTLSRTCVLAVHSLRCVPTLNMPSYKVKNGLLENEDDDTDDQNNDADDDDDEDDDYDDDYDDDVQTLTPMKMMPTSMMKLVMVMKMMQTLMPMKIVK</sequence>
<name>A0AAV4FPG0_9GAST</name>
<dbReference type="EMBL" id="BMAT01004510">
    <property type="protein sequence ID" value="GFR74844.1"/>
    <property type="molecule type" value="Genomic_DNA"/>
</dbReference>
<comment type="caution">
    <text evidence="2">The sequence shown here is derived from an EMBL/GenBank/DDBJ whole genome shotgun (WGS) entry which is preliminary data.</text>
</comment>
<dbReference type="Proteomes" id="UP000762676">
    <property type="component" value="Unassembled WGS sequence"/>
</dbReference>
<evidence type="ECO:0000256" key="1">
    <source>
        <dbReference type="SAM" id="MobiDB-lite"/>
    </source>
</evidence>
<feature type="compositionally biased region" description="Acidic residues" evidence="1">
    <location>
        <begin position="53"/>
        <end position="84"/>
    </location>
</feature>
<gene>
    <name evidence="2" type="ORF">ElyMa_002173100</name>
</gene>
<protein>
    <submittedName>
        <fullName evidence="2">Uncharacterized protein</fullName>
    </submittedName>
</protein>
<evidence type="ECO:0000313" key="2">
    <source>
        <dbReference type="EMBL" id="GFR74844.1"/>
    </source>
</evidence>
<reference evidence="2 3" key="1">
    <citation type="journal article" date="2021" name="Elife">
        <title>Chloroplast acquisition without the gene transfer in kleptoplastic sea slugs, Plakobranchus ocellatus.</title>
        <authorList>
            <person name="Maeda T."/>
            <person name="Takahashi S."/>
            <person name="Yoshida T."/>
            <person name="Shimamura S."/>
            <person name="Takaki Y."/>
            <person name="Nagai Y."/>
            <person name="Toyoda A."/>
            <person name="Suzuki Y."/>
            <person name="Arimoto A."/>
            <person name="Ishii H."/>
            <person name="Satoh N."/>
            <person name="Nishiyama T."/>
            <person name="Hasebe M."/>
            <person name="Maruyama T."/>
            <person name="Minagawa J."/>
            <person name="Obokata J."/>
            <person name="Shigenobu S."/>
        </authorList>
    </citation>
    <scope>NUCLEOTIDE SEQUENCE [LARGE SCALE GENOMIC DNA]</scope>
</reference>
<proteinExistence type="predicted"/>
<feature type="region of interest" description="Disordered" evidence="1">
    <location>
        <begin position="48"/>
        <end position="88"/>
    </location>
</feature>
<organism evidence="2 3">
    <name type="scientific">Elysia marginata</name>
    <dbReference type="NCBI Taxonomy" id="1093978"/>
    <lineage>
        <taxon>Eukaryota</taxon>
        <taxon>Metazoa</taxon>
        <taxon>Spiralia</taxon>
        <taxon>Lophotrochozoa</taxon>
        <taxon>Mollusca</taxon>
        <taxon>Gastropoda</taxon>
        <taxon>Heterobranchia</taxon>
        <taxon>Euthyneura</taxon>
        <taxon>Panpulmonata</taxon>
        <taxon>Sacoglossa</taxon>
        <taxon>Placobranchoidea</taxon>
        <taxon>Plakobranchidae</taxon>
        <taxon>Elysia</taxon>
    </lineage>
</organism>
<accession>A0AAV4FPG0</accession>